<dbReference type="Proteomes" id="UP000469452">
    <property type="component" value="Unassembled WGS sequence"/>
</dbReference>
<evidence type="ECO:0000259" key="3">
    <source>
        <dbReference type="Pfam" id="PF21674"/>
    </source>
</evidence>
<protein>
    <recommendedName>
        <fullName evidence="6">Coiled-coil domain-containing protein 22 homolog</fullName>
    </recommendedName>
</protein>
<dbReference type="Pfam" id="PF05667">
    <property type="entry name" value="CCDC22_CC"/>
    <property type="match status" value="1"/>
</dbReference>
<name>A0A6A5AM83_APHAT</name>
<sequence>MDNSDDLISLTLKQSGWTGDVAPMASISAPELVELVTWGFAQIENAQPPLKFEFPKGVAQRHRLAASLAERLKARIYIALGYTHDCGYNHLLYPTEVDSRRMLQWIIQKLPKVEKEVIDVDTPRLQFRQSMHHALTQWATLQYTPSVHHHRPRHRTSMLPAEWLKPGRANPARRGYIASKQPLITDSTLCPLHKQRSLLELNALALAHDSSRDALLHLLHTSEHAPSVPTVAFESIVQAAFESANQPAHQQDAHLPTEHRSRALDKPNGPSIVPILASTTSSLSSAASTPSVDAGITDAKEASVDTRTQDELQAMAMELIQLRERCAANEAAWHDLQAACEDQRNVNRQIEARSAVKMDDLRDVQQDVAIRHQTLDMLADASNNIAKLQDMCAKSSAHLMALAEEWESHRLPLVQELEAHAATQVHRVEQAKALEAETTLFQAETKALGETLVEKQAQRHLLERKYDAMAKGINRSMYTLRIMDIIKQVHKQKADIQKVVKDIRSVHKQINVSSEKLKRSEAIVEERLFQAAKDDKLRPEKKKLYIECYRLFTTIRELFDQLIACVAEAGKRDNQCRDLEIWISHMAHHVNLTNLDRIHQDMTQVKHENQALMHEIQAISMATP</sequence>
<evidence type="ECO:0000313" key="5">
    <source>
        <dbReference type="Proteomes" id="UP000469452"/>
    </source>
</evidence>
<evidence type="ECO:0000256" key="1">
    <source>
        <dbReference type="ARBA" id="ARBA00006438"/>
    </source>
</evidence>
<dbReference type="GO" id="GO:2000060">
    <property type="term" value="P:positive regulation of ubiquitin-dependent protein catabolic process"/>
    <property type="evidence" value="ECO:0007669"/>
    <property type="project" value="TreeGrafter"/>
</dbReference>
<proteinExistence type="inferred from homology"/>
<comment type="caution">
    <text evidence="4">The sequence shown here is derived from an EMBL/GenBank/DDBJ whole genome shotgun (WGS) entry which is preliminary data.</text>
</comment>
<dbReference type="InterPro" id="IPR008530">
    <property type="entry name" value="CCDC22"/>
</dbReference>
<evidence type="ECO:0000259" key="2">
    <source>
        <dbReference type="Pfam" id="PF05667"/>
    </source>
</evidence>
<dbReference type="Pfam" id="PF21674">
    <property type="entry name" value="CCDC22_N"/>
    <property type="match status" value="1"/>
</dbReference>
<feature type="domain" description="CCDC22 coiled-coil" evidence="2">
    <location>
        <begin position="171"/>
        <end position="586"/>
    </location>
</feature>
<dbReference type="InterPro" id="IPR048348">
    <property type="entry name" value="CCDC22_CC"/>
</dbReference>
<feature type="domain" description="CCDC22 N-terminal" evidence="3">
    <location>
        <begin position="1"/>
        <end position="111"/>
    </location>
</feature>
<evidence type="ECO:0000313" key="4">
    <source>
        <dbReference type="EMBL" id="KAF0752286.1"/>
    </source>
</evidence>
<gene>
    <name evidence="4" type="ORF">AaE_006098</name>
</gene>
<accession>A0A6A5AM83</accession>
<dbReference type="InterPro" id="IPR048349">
    <property type="entry name" value="CCDC22_N"/>
</dbReference>
<dbReference type="PANTHER" id="PTHR15668:SF4">
    <property type="entry name" value="COILED-COIL DOMAIN-CONTAINING PROTEIN 22"/>
    <property type="match status" value="1"/>
</dbReference>
<comment type="similarity">
    <text evidence="1">Belongs to the CCDC22 family.</text>
</comment>
<dbReference type="VEuPathDB" id="FungiDB:H257_00188"/>
<dbReference type="AlphaFoldDB" id="A0A6A5AM83"/>
<reference evidence="4 5" key="1">
    <citation type="submission" date="2019-06" db="EMBL/GenBank/DDBJ databases">
        <title>Genomics analysis of Aphanomyces spp. identifies a new class of oomycete effector associated with host adaptation.</title>
        <authorList>
            <person name="Gaulin E."/>
        </authorList>
    </citation>
    <scope>NUCLEOTIDE SEQUENCE [LARGE SCALE GENOMIC DNA]</scope>
    <source>
        <strain evidence="4 5">E</strain>
    </source>
</reference>
<evidence type="ECO:0008006" key="6">
    <source>
        <dbReference type="Google" id="ProtNLM"/>
    </source>
</evidence>
<organism evidence="4 5">
    <name type="scientific">Aphanomyces astaci</name>
    <name type="common">Crayfish plague agent</name>
    <dbReference type="NCBI Taxonomy" id="112090"/>
    <lineage>
        <taxon>Eukaryota</taxon>
        <taxon>Sar</taxon>
        <taxon>Stramenopiles</taxon>
        <taxon>Oomycota</taxon>
        <taxon>Saprolegniomycetes</taxon>
        <taxon>Saprolegniales</taxon>
        <taxon>Verrucalvaceae</taxon>
        <taxon>Aphanomyces</taxon>
    </lineage>
</organism>
<dbReference type="EMBL" id="VJMI01011625">
    <property type="protein sequence ID" value="KAF0752286.1"/>
    <property type="molecule type" value="Genomic_DNA"/>
</dbReference>
<dbReference type="GO" id="GO:0097602">
    <property type="term" value="F:cullin family protein binding"/>
    <property type="evidence" value="ECO:0007669"/>
    <property type="project" value="TreeGrafter"/>
</dbReference>
<dbReference type="PANTHER" id="PTHR15668">
    <property type="entry name" value="JM1 PROTEIN"/>
    <property type="match status" value="1"/>
</dbReference>